<dbReference type="STRING" id="411468.CLOSCI_03296"/>
<evidence type="ECO:0000313" key="5">
    <source>
        <dbReference type="Proteomes" id="UP000289664"/>
    </source>
</evidence>
<dbReference type="OrthoDB" id="9255658at2"/>
<dbReference type="AlphaFoldDB" id="B0NIH7"/>
<dbReference type="eggNOG" id="COG5290">
    <property type="taxonomic scope" value="Bacteria"/>
</dbReference>
<evidence type="ECO:0000256" key="1">
    <source>
        <dbReference type="SAM" id="Coils"/>
    </source>
</evidence>
<protein>
    <submittedName>
        <fullName evidence="4">Uncharacterized protein</fullName>
    </submittedName>
</protein>
<feature type="transmembrane region" description="Helical" evidence="3">
    <location>
        <begin position="133"/>
        <end position="156"/>
    </location>
</feature>
<feature type="compositionally biased region" description="Basic and acidic residues" evidence="2">
    <location>
        <begin position="83"/>
        <end position="96"/>
    </location>
</feature>
<evidence type="ECO:0000256" key="3">
    <source>
        <dbReference type="SAM" id="Phobius"/>
    </source>
</evidence>
<dbReference type="RefSeq" id="WP_004607998.1">
    <property type="nucleotide sequence ID" value="NZ_CP036170.1"/>
</dbReference>
<keyword evidence="5" id="KW-1185">Reference proteome</keyword>
<dbReference type="KEGG" id="csci:HDCHBGLK_01814"/>
<reference evidence="4 5" key="1">
    <citation type="journal article" date="2019" name="Appl. Environ. Microbiol.">
        <title>Clostridium scindens ATCC 35704: integration of nutritional requirements, the complete genome sequence, and global transcriptional responses to bile acids.</title>
        <authorList>
            <person name="Devendran S."/>
            <person name="Shrestha R."/>
            <person name="Alves J.M.P."/>
            <person name="Wolf P.G."/>
            <person name="Ly L."/>
            <person name="Hernandez A.G."/>
            <person name="Mendez-Garcia C."/>
            <person name="Inboden A."/>
            <person name="Wiley J."/>
            <person name="Paul O."/>
            <person name="Allen A."/>
            <person name="Springer E."/>
            <person name="Wright C.L."/>
            <person name="Fields C.J."/>
            <person name="Daniel S.L."/>
            <person name="Ridlon J.M."/>
        </authorList>
    </citation>
    <scope>NUCLEOTIDE SEQUENCE [LARGE SCALE GENOMIC DNA]</scope>
    <source>
        <strain evidence="4 5">ATCC 35704</strain>
    </source>
</reference>
<keyword evidence="3" id="KW-0472">Membrane</keyword>
<dbReference type="HOGENOM" id="CLU_005044_0_0_9"/>
<proteinExistence type="predicted"/>
<evidence type="ECO:0000256" key="2">
    <source>
        <dbReference type="SAM" id="MobiDB-lite"/>
    </source>
</evidence>
<organism evidence="4 5">
    <name type="scientific">Clostridium scindens (strain ATCC 35704 / DSM 5676 / VPI 13733 / 19)</name>
    <dbReference type="NCBI Taxonomy" id="411468"/>
    <lineage>
        <taxon>Bacteria</taxon>
        <taxon>Bacillati</taxon>
        <taxon>Bacillota</taxon>
        <taxon>Clostridia</taxon>
        <taxon>Lachnospirales</taxon>
        <taxon>Lachnospiraceae</taxon>
    </lineage>
</organism>
<accession>B0NIH7</accession>
<feature type="transmembrane region" description="Helical" evidence="3">
    <location>
        <begin position="176"/>
        <end position="200"/>
    </location>
</feature>
<feature type="region of interest" description="Disordered" evidence="2">
    <location>
        <begin position="76"/>
        <end position="96"/>
    </location>
</feature>
<gene>
    <name evidence="4" type="ORF">HDCHBGLK_01814</name>
</gene>
<name>B0NIH7_CLOS5</name>
<dbReference type="EMBL" id="CP036170">
    <property type="protein sequence ID" value="QBF74412.1"/>
    <property type="molecule type" value="Genomic_DNA"/>
</dbReference>
<dbReference type="GeneID" id="62696026"/>
<sequence>MAKDDYHFERLTPINDIELKVYEEAINYVFENQDIKNVAISGAYSAGKSSVLESYKKKHSGLQFLHISLAHFQSPDLEEETKDADKNDHEENEGVKESVLEGKILNQLIHQIPSDKIPQTNFRVKRKIKRSDIAKSTVIIFMLVLMILYFIFFKFWKKYVLSLPDNILKSILSWSISQYSLLISGIILTILLGTVIYGVVKIQKNKNVFRKLNLQGNEIEIFEESNDSYFDKYLNEVLYLFENAEVDAIVFEDMDRFNVNSIFERLREVNTLVNIRLQKDDKKIIRFFYLLRDDIFVSKDRTKFFDYIIPVVPVLDSSNSYDQFLDLLKIGGILELFDMNFLQGLSLYIDDMRLLKNIYNEFVIYYNRINTTELDCNKMLAMITYKNLFPRDFSELQLNQGFVYSLFDKKDEFIKNELEEIENQQEDAQKFIDELKTESLVEIRELGAAIAYKYLRNYNWYSYSDDDLDDFIMRYLNGDRLKEYVHRKKIIEDRSSGRISQLEEQIWNLEKQKSIIKNKQLCKIINRKNLNTIFSIISTNEIGIVREFKEIKSSEYFDLLKYLIRNGYIDETYSDYMTYFYENSLSRVDKIFLRSISDSRAKEYTYRLKNPKLVVSRLKIVDFDQEETLNFDLFAYLLKTPDEVEYLNRFINQLKNTNNYKFVGTFFDTRTALPEFVRNLNIRWPEMLAEAIYEKNLSEKQVWKYSIYTLCYSESDTICLMNQDNAISDYISNERNYLSINDDAYIDKLIAGFKLLEVKFKGIDYDKSNKVLFQRIYEESLYMINSENIQLMLCKMCGIEDQEEILHKNYSILCSISDSAITQYIEKNITQYIEVMLQMCKGLIMDDEQAIVSILNNFNITKEQNEKYIQCLKTVISQIVQVEDPSLWGILLDNDSVDYSEENISAYFEKLQGTEIDHTLVSFINRHDMILDFSDYDCIEESKKQMFISFISCNDVENTRYEKLLSSFKLELKEFAISGISDEKIDILIKISIIQMTKVNLVFMRNEYSDHVLNFINENINQYVDIMDDEIFSLQELLEVLRWKVSDEIKMKLMSFTNQEISIINEHYSTKVCMYILENNFSKSDLPELLQSYDNWNKEVQAKIYALALIYISDIIANPQNVSSQLKDRLLYSMELKIESRIDLLIAMLSDLNVEYVKNLLVEWGLKDYIKIFDNRSRPRFIINSTNKKILDAFREKGWIERYEEDTNKAGFYKIKKGKGLRQLPKELL</sequence>
<evidence type="ECO:0000313" key="4">
    <source>
        <dbReference type="EMBL" id="QBF74412.1"/>
    </source>
</evidence>
<dbReference type="Proteomes" id="UP000289664">
    <property type="component" value="Chromosome"/>
</dbReference>
<dbReference type="InterPro" id="IPR048428">
    <property type="entry name" value="YobI-NTPase"/>
</dbReference>
<keyword evidence="1" id="KW-0175">Coiled coil</keyword>
<keyword evidence="3" id="KW-0812">Transmembrane</keyword>
<keyword evidence="3" id="KW-1133">Transmembrane helix</keyword>
<feature type="coiled-coil region" evidence="1">
    <location>
        <begin position="492"/>
        <end position="519"/>
    </location>
</feature>
<dbReference type="Pfam" id="PF20693">
    <property type="entry name" value="YobI-ATPase"/>
    <property type="match status" value="1"/>
</dbReference>